<evidence type="ECO:0000256" key="1">
    <source>
        <dbReference type="ARBA" id="ARBA00038115"/>
    </source>
</evidence>
<dbReference type="OrthoDB" id="217645at2"/>
<proteinExistence type="inferred from homology"/>
<comment type="similarity">
    <text evidence="1">Belongs to the AB hydrolase superfamily. FUS2 hydrolase family.</text>
</comment>
<dbReference type="PANTHER" id="PTHR22946">
    <property type="entry name" value="DIENELACTONE HYDROLASE DOMAIN-CONTAINING PROTEIN-RELATED"/>
    <property type="match status" value="1"/>
</dbReference>
<dbReference type="Proteomes" id="UP000773614">
    <property type="component" value="Unassembled WGS sequence"/>
</dbReference>
<dbReference type="PRINTS" id="PR00111">
    <property type="entry name" value="ABHYDROLASE"/>
</dbReference>
<evidence type="ECO:0000313" key="4">
    <source>
        <dbReference type="Proteomes" id="UP000773614"/>
    </source>
</evidence>
<evidence type="ECO:0000259" key="2">
    <source>
        <dbReference type="Pfam" id="PF12146"/>
    </source>
</evidence>
<evidence type="ECO:0000313" key="3">
    <source>
        <dbReference type="EMBL" id="MYZ49488.1"/>
    </source>
</evidence>
<reference evidence="3" key="1">
    <citation type="submission" date="2019-03" db="EMBL/GenBank/DDBJ databases">
        <title>Afifella sp. nov., isolated from activated sludge.</title>
        <authorList>
            <person name="Li Q."/>
            <person name="Liu Y."/>
        </authorList>
    </citation>
    <scope>NUCLEOTIDE SEQUENCE</scope>
    <source>
        <strain evidence="3">L72</strain>
    </source>
</reference>
<sequence>MERSVRFQSDGLSLSGILRLPDGLRPGERRPAFIVLHGFGSNKKAGNVLKPVQMLSELGYATFRFDMRGCGESEGERGRLICTEQVSDTRAALSVVASQPEVEADRIGLLGSSFGAAVAVYTAGVDERVACVVSSGGWGNGERKFRGQHATPDAYARFLAMLQEGRRHKEATGESLRVSRYDIVPIPDHLRGHLIEGSILTFPVETAQSMFDFRAEDVVGNIAPRPLLLLHSSEDSVTPTEQSMAMYERAGQPKDLHLFAETDHFMFDESNTRVRTVVVDWLGRFFPVDRKEGQSAPRRGLHAGTANPA</sequence>
<dbReference type="InterPro" id="IPR050261">
    <property type="entry name" value="FrsA_esterase"/>
</dbReference>
<keyword evidence="3" id="KW-0378">Hydrolase</keyword>
<feature type="domain" description="Serine aminopeptidase S33" evidence="2">
    <location>
        <begin position="29"/>
        <end position="270"/>
    </location>
</feature>
<dbReference type="InterPro" id="IPR022742">
    <property type="entry name" value="Hydrolase_4"/>
</dbReference>
<dbReference type="Pfam" id="PF12146">
    <property type="entry name" value="Hydrolase_4"/>
    <property type="match status" value="1"/>
</dbReference>
<dbReference type="InterPro" id="IPR000073">
    <property type="entry name" value="AB_hydrolase_1"/>
</dbReference>
<dbReference type="InterPro" id="IPR029058">
    <property type="entry name" value="AB_hydrolase_fold"/>
</dbReference>
<protein>
    <submittedName>
        <fullName evidence="3">Alpha/beta fold hydrolase</fullName>
    </submittedName>
</protein>
<gene>
    <name evidence="3" type="ORF">E4O86_17400</name>
</gene>
<dbReference type="PANTHER" id="PTHR22946:SF0">
    <property type="entry name" value="DIENELACTONE HYDROLASE DOMAIN-CONTAINING PROTEIN"/>
    <property type="match status" value="1"/>
</dbReference>
<dbReference type="RefSeq" id="WP_161141829.1">
    <property type="nucleotide sequence ID" value="NZ_SPKJ01000077.1"/>
</dbReference>
<dbReference type="EMBL" id="SPKJ01000077">
    <property type="protein sequence ID" value="MYZ49488.1"/>
    <property type="molecule type" value="Genomic_DNA"/>
</dbReference>
<accession>A0A964WUY0</accession>
<comment type="caution">
    <text evidence="3">The sequence shown here is derived from an EMBL/GenBank/DDBJ whole genome shotgun (WGS) entry which is preliminary data.</text>
</comment>
<organism evidence="3 4">
    <name type="scientific">Propylenella binzhouense</name>
    <dbReference type="NCBI Taxonomy" id="2555902"/>
    <lineage>
        <taxon>Bacteria</taxon>
        <taxon>Pseudomonadati</taxon>
        <taxon>Pseudomonadota</taxon>
        <taxon>Alphaproteobacteria</taxon>
        <taxon>Hyphomicrobiales</taxon>
        <taxon>Propylenellaceae</taxon>
        <taxon>Propylenella</taxon>
    </lineage>
</organism>
<keyword evidence="4" id="KW-1185">Reference proteome</keyword>
<dbReference type="GO" id="GO:0016787">
    <property type="term" value="F:hydrolase activity"/>
    <property type="evidence" value="ECO:0007669"/>
    <property type="project" value="UniProtKB-KW"/>
</dbReference>
<dbReference type="SUPFAM" id="SSF53474">
    <property type="entry name" value="alpha/beta-Hydrolases"/>
    <property type="match status" value="1"/>
</dbReference>
<name>A0A964WUY0_9HYPH</name>
<dbReference type="Gene3D" id="3.40.50.1820">
    <property type="entry name" value="alpha/beta hydrolase"/>
    <property type="match status" value="1"/>
</dbReference>
<dbReference type="AlphaFoldDB" id="A0A964WUY0"/>